<dbReference type="AlphaFoldDB" id="A0A644UCZ9"/>
<protein>
    <recommendedName>
        <fullName evidence="1">Peptidase M28 domain-containing protein</fullName>
    </recommendedName>
</protein>
<dbReference type="Gene3D" id="3.40.630.10">
    <property type="entry name" value="Zn peptidases"/>
    <property type="match status" value="1"/>
</dbReference>
<evidence type="ECO:0000259" key="1">
    <source>
        <dbReference type="Pfam" id="PF04389"/>
    </source>
</evidence>
<dbReference type="GO" id="GO:0006508">
    <property type="term" value="P:proteolysis"/>
    <property type="evidence" value="ECO:0007669"/>
    <property type="project" value="InterPro"/>
</dbReference>
<accession>A0A644UCZ9</accession>
<reference evidence="2" key="1">
    <citation type="submission" date="2019-08" db="EMBL/GenBank/DDBJ databases">
        <authorList>
            <person name="Kucharzyk K."/>
            <person name="Murdoch R.W."/>
            <person name="Higgins S."/>
            <person name="Loffler F."/>
        </authorList>
    </citation>
    <scope>NUCLEOTIDE SEQUENCE</scope>
</reference>
<dbReference type="PANTHER" id="PTHR12147:SF26">
    <property type="entry name" value="PEPTIDASE M28 DOMAIN-CONTAINING PROTEIN"/>
    <property type="match status" value="1"/>
</dbReference>
<dbReference type="Pfam" id="PF04389">
    <property type="entry name" value="Peptidase_M28"/>
    <property type="match status" value="1"/>
</dbReference>
<sequence>MKIKLLILILLCANLLNAQSYKYAHYCLDSLISKEFKGRGYFEDGDRIAANFIERELIKNGVKTVNDNPYQQKLPININNIELAKLKLHSKDSSFLKLGEEYLVYGSSPSVDLIIENKRPVSVDFNSKKLKEKLDIYDNKVVLIDLKTTDISKVSSFIKLLIEKEITPKLFIIQNSDKIQFPIGRKGNKFPIIQLRGKLIGKKIDYLELSIKSKWEENYKTQNVWAMVEGKSKKDSFFVFTAHYDHLGKIGDDCYFAGANDNASGVAVLLDMAKYYAQNPSDYSIVFIFTTAEEIGLLGSKYAAENPFIDLDKIKFLFNLDMCGTGSGGIALINGKKETKASELFKKINQDKRYFNEIRIGGESCNSDHCPFVMKGVPALFMFTFGCEYNEYHTVYDNGKGLSFTKHLDFCNILKDFIEAYNK</sequence>
<dbReference type="InterPro" id="IPR045175">
    <property type="entry name" value="M28_fam"/>
</dbReference>
<dbReference type="PANTHER" id="PTHR12147">
    <property type="entry name" value="METALLOPEPTIDASE M28 FAMILY MEMBER"/>
    <property type="match status" value="1"/>
</dbReference>
<organism evidence="2">
    <name type="scientific">bioreactor metagenome</name>
    <dbReference type="NCBI Taxonomy" id="1076179"/>
    <lineage>
        <taxon>unclassified sequences</taxon>
        <taxon>metagenomes</taxon>
        <taxon>ecological metagenomes</taxon>
    </lineage>
</organism>
<feature type="domain" description="Peptidase M28" evidence="1">
    <location>
        <begin position="223"/>
        <end position="400"/>
    </location>
</feature>
<dbReference type="InterPro" id="IPR007484">
    <property type="entry name" value="Peptidase_M28"/>
</dbReference>
<gene>
    <name evidence="2" type="ORF">SDC9_22724</name>
</gene>
<comment type="caution">
    <text evidence="2">The sequence shown here is derived from an EMBL/GenBank/DDBJ whole genome shotgun (WGS) entry which is preliminary data.</text>
</comment>
<name>A0A644UCZ9_9ZZZZ</name>
<dbReference type="EMBL" id="VSSQ01000101">
    <property type="protein sequence ID" value="MPL76873.1"/>
    <property type="molecule type" value="Genomic_DNA"/>
</dbReference>
<proteinExistence type="predicted"/>
<dbReference type="GO" id="GO:0008235">
    <property type="term" value="F:metalloexopeptidase activity"/>
    <property type="evidence" value="ECO:0007669"/>
    <property type="project" value="InterPro"/>
</dbReference>
<dbReference type="SUPFAM" id="SSF53187">
    <property type="entry name" value="Zn-dependent exopeptidases"/>
    <property type="match status" value="1"/>
</dbReference>
<evidence type="ECO:0000313" key="2">
    <source>
        <dbReference type="EMBL" id="MPL76873.1"/>
    </source>
</evidence>